<accession>A0A4Q2SW74</accession>
<comment type="caution">
    <text evidence="9">The sequence shown here is derived from an EMBL/GenBank/DDBJ whole genome shotgun (WGS) entry which is preliminary data.</text>
</comment>
<feature type="transmembrane region" description="Helical" evidence="6">
    <location>
        <begin position="262"/>
        <end position="285"/>
    </location>
</feature>
<feature type="transmembrane region" description="Helical" evidence="6">
    <location>
        <begin position="665"/>
        <end position="686"/>
    </location>
</feature>
<feature type="transmembrane region" description="Helical" evidence="6">
    <location>
        <begin position="373"/>
        <end position="392"/>
    </location>
</feature>
<dbReference type="GO" id="GO:0005886">
    <property type="term" value="C:plasma membrane"/>
    <property type="evidence" value="ECO:0007669"/>
    <property type="project" value="UniProtKB-SubCell"/>
</dbReference>
<evidence type="ECO:0000259" key="7">
    <source>
        <dbReference type="Pfam" id="PF02687"/>
    </source>
</evidence>
<keyword evidence="3 6" id="KW-0812">Transmembrane</keyword>
<dbReference type="PANTHER" id="PTHR30287:SF2">
    <property type="entry name" value="BLL1001 PROTEIN"/>
    <property type="match status" value="1"/>
</dbReference>
<feature type="transmembrane region" description="Helical" evidence="6">
    <location>
        <begin position="764"/>
        <end position="783"/>
    </location>
</feature>
<dbReference type="InterPro" id="IPR025857">
    <property type="entry name" value="MacB_PCD"/>
</dbReference>
<evidence type="ECO:0000256" key="5">
    <source>
        <dbReference type="ARBA" id="ARBA00023136"/>
    </source>
</evidence>
<dbReference type="Pfam" id="PF02687">
    <property type="entry name" value="FtsX"/>
    <property type="match status" value="2"/>
</dbReference>
<proteinExistence type="predicted"/>
<dbReference type="Proteomes" id="UP000291088">
    <property type="component" value="Unassembled WGS sequence"/>
</dbReference>
<dbReference type="InterPro" id="IPR003838">
    <property type="entry name" value="ABC3_permease_C"/>
</dbReference>
<name>A0A4Q2SW74_9HYPH</name>
<evidence type="ECO:0000256" key="2">
    <source>
        <dbReference type="ARBA" id="ARBA00022475"/>
    </source>
</evidence>
<evidence type="ECO:0000313" key="9">
    <source>
        <dbReference type="EMBL" id="RYC10386.1"/>
    </source>
</evidence>
<dbReference type="OrthoDB" id="343744at2"/>
<dbReference type="Pfam" id="PF12704">
    <property type="entry name" value="MacB_PCD"/>
    <property type="match status" value="1"/>
</dbReference>
<keyword evidence="10" id="KW-1185">Reference proteome</keyword>
<feature type="transmembrane region" description="Helical" evidence="6">
    <location>
        <begin position="444"/>
        <end position="464"/>
    </location>
</feature>
<dbReference type="PANTHER" id="PTHR30287">
    <property type="entry name" value="MEMBRANE COMPONENT OF PREDICTED ABC SUPERFAMILY METABOLITE UPTAKE TRANSPORTER"/>
    <property type="match status" value="1"/>
</dbReference>
<evidence type="ECO:0000256" key="6">
    <source>
        <dbReference type="SAM" id="Phobius"/>
    </source>
</evidence>
<feature type="domain" description="ABC3 transporter permease C-terminal" evidence="7">
    <location>
        <begin position="230"/>
        <end position="353"/>
    </location>
</feature>
<dbReference type="AlphaFoldDB" id="A0A4Q2SW74"/>
<feature type="transmembrane region" description="Helical" evidence="6">
    <location>
        <begin position="326"/>
        <end position="347"/>
    </location>
</feature>
<feature type="domain" description="ABC3 transporter permease C-terminal" evidence="7">
    <location>
        <begin position="673"/>
        <end position="791"/>
    </location>
</feature>
<gene>
    <name evidence="9" type="ORF">EUU22_19810</name>
</gene>
<organism evidence="9 10">
    <name type="scientific">Ciceribacter ferrooxidans</name>
    <dbReference type="NCBI Taxonomy" id="2509717"/>
    <lineage>
        <taxon>Bacteria</taxon>
        <taxon>Pseudomonadati</taxon>
        <taxon>Pseudomonadota</taxon>
        <taxon>Alphaproteobacteria</taxon>
        <taxon>Hyphomicrobiales</taxon>
        <taxon>Rhizobiaceae</taxon>
        <taxon>Ciceribacter</taxon>
    </lineage>
</organism>
<feature type="transmembrane region" description="Helical" evidence="6">
    <location>
        <begin position="720"/>
        <end position="744"/>
    </location>
</feature>
<evidence type="ECO:0000256" key="3">
    <source>
        <dbReference type="ARBA" id="ARBA00022692"/>
    </source>
</evidence>
<feature type="transmembrane region" description="Helical" evidence="6">
    <location>
        <begin position="399"/>
        <end position="424"/>
    </location>
</feature>
<dbReference type="InterPro" id="IPR038766">
    <property type="entry name" value="Membrane_comp_ABC_pdt"/>
</dbReference>
<feature type="transmembrane region" description="Helical" evidence="6">
    <location>
        <begin position="227"/>
        <end position="250"/>
    </location>
</feature>
<protein>
    <submittedName>
        <fullName evidence="9">ABC transporter permease</fullName>
    </submittedName>
</protein>
<evidence type="ECO:0000256" key="1">
    <source>
        <dbReference type="ARBA" id="ARBA00004651"/>
    </source>
</evidence>
<evidence type="ECO:0000313" key="10">
    <source>
        <dbReference type="Proteomes" id="UP000291088"/>
    </source>
</evidence>
<comment type="subcellular location">
    <subcellularLocation>
        <location evidence="1">Cell membrane</location>
        <topology evidence="1">Multi-pass membrane protein</topology>
    </subcellularLocation>
</comment>
<keyword evidence="4 6" id="KW-1133">Transmembrane helix</keyword>
<evidence type="ECO:0000259" key="8">
    <source>
        <dbReference type="Pfam" id="PF12704"/>
    </source>
</evidence>
<keyword evidence="5 6" id="KW-0472">Membrane</keyword>
<keyword evidence="2" id="KW-1003">Cell membrane</keyword>
<dbReference type="RefSeq" id="WP_129333770.1">
    <property type="nucleotide sequence ID" value="NZ_SDVB01000253.1"/>
</dbReference>
<feature type="transmembrane region" description="Helical" evidence="6">
    <location>
        <begin position="291"/>
        <end position="314"/>
    </location>
</feature>
<reference evidence="9 10" key="1">
    <citation type="submission" date="2019-01" db="EMBL/GenBank/DDBJ databases">
        <authorList>
            <person name="Deng T."/>
        </authorList>
    </citation>
    <scope>NUCLEOTIDE SEQUENCE [LARGE SCALE GENOMIC DNA]</scope>
    <source>
        <strain evidence="9 10">F8825</strain>
    </source>
</reference>
<feature type="domain" description="MacB-like periplasmic core" evidence="8">
    <location>
        <begin position="449"/>
        <end position="636"/>
    </location>
</feature>
<dbReference type="EMBL" id="SDVB01000253">
    <property type="protein sequence ID" value="RYC10386.1"/>
    <property type="molecule type" value="Genomic_DNA"/>
</dbReference>
<sequence>MWLAGLGALLSHWRRQPLQFAMLFAGLALATALWSGVQAINAEARSSYGRAAAMLGQNRLEQLVAKDGGSIAGDRFVALRRGGWLASPVVEGELRVGTLRLRLIGIDPLTLPSEARQVEVTGGEALRRFLTPPGLLFANPETAGQLVGESLPPVEVSEDLPAGTVIADIGVARRLLGQTDSVSRFVLAREQPLGRAPLSVIAPDLALRKPDAQGDLARLTDSFHLNLTAFGMLAFVVGLFIVYSAIGLAFEQRRPTLRTLRSLGLPAYALTVLLVAELATLSLVAGLVGVALGYLVASALLPDVAATLRGLYGADVPRTLQLRPEWWATGLAIAVAGTLAAAGQNLWRAARMPLLAPAQPRAWARASEAGLRVQAGAAVSLFAVALALALWGQGLVAGFALLGALLLGAALLLPVLLMVLLALFERLSSGPVSAWFWADTRQQLPRLSLALMALLLALAANVGVGTMVASFRLTFTGWLDQRLASELYVTARTEDEARVLRSWLEPRVDAVLPIWHVEGEVLGQPAEIYGVADHATYREKWPLIESVQGVWDAVARGDAAVVNEQLARRHGVAPGDRLALPGGWRVTVAGVYSDYGNPIGQVIVGIDALTTHYPEVPRLRFGLRLPPAEAPALAEALRTEFGLPPQNVLDQASIKERSLQVFERTFAVTAALNVLTLGVAGVAMFASLTTLSGIRLAQIAPVWAMGLTRRRLVLLELLRTMLLSVFTLVAALPTGIGLAWVLLSVVNVAAFGWRLPMHLFPLDWLRLAFFAGLASLVSVALPLRRLARVTPADLLKVFANER</sequence>
<evidence type="ECO:0000256" key="4">
    <source>
        <dbReference type="ARBA" id="ARBA00022989"/>
    </source>
</evidence>